<dbReference type="PaxDb" id="3055-EDP03167"/>
<dbReference type="GO" id="GO:0016020">
    <property type="term" value="C:membrane"/>
    <property type="evidence" value="ECO:0000318"/>
    <property type="project" value="GO_Central"/>
</dbReference>
<dbReference type="PANTHER" id="PTHR12393:SF6">
    <property type="entry name" value="SPHINGOMYELIN PHOSPHODIESTERASE 2"/>
    <property type="match status" value="1"/>
</dbReference>
<sequence length="914" mass="94299">MTDRASCIVNCDVVHAAGACPGLASCADLSELEAGVDTLTCQDASPAADLEQPQAEQASDRIWEQLTPDLAHRVVAFLPACEVATTLRLVCRAAAAQFKAAPLRLSQPGGLPHHAFAWRWGPAGGSGHGASARNPTGLLSSGIRSLTLSARRCLLELTAAGGDVCNLALAASVAGCGLPPGALEAALEGGHLAAATWLLDKGCPMEPGNLVGRCAKGGSVQALRWLLARPEMSERAGVYLHLPAALQTAARAGHGEVCTALMDWVAGMAAEGNTRAAELIANGLWHVARRMAPVEAAAGGHARLMQVLLAGVPTAETGTDWQRLLLKAVAGGCDLATLRKVHAVVCASLRGPSGAPPLPRAPAGPAAAGGRGRGRGGRAPGAGPQPDVVMERARQRREQEVEARQAHMGALAAAARSTTPDWRAKVEWLLAAMGRAADSNSNNSSDGGSGNVYIDDAAALPDAEERMRWLRARGFRLGRQALPEAVRQCETLSVEALRYLLQLVAGQDWPLLGTHAPPLAAAGRLDLLKVLLEAAGSPPPPPPGQQVQQPQQADAAMATATAHGDAAAMGAAVAAATAMPPGGGNGTVAREARWPSVSLGTVRALLLAAAPGGHLEVIRWLLALGQSFFPKDAQPEGLEAGSGASRGAQSGSGGCGAAAAAGSRSGSSSSDGYSPSKLALYGVLNSDLFCAAVRSGSVQLLELLRGAGCTWDPLAVWEAAAETGCCDVLHWLFMQGWPLPANDVPYLRAARNADELTICTLRNLGYTWAPGGETLARAVYDARGSVPLAGLVALVAAGCPADWAALLHLAQRYRNYGYARGQESEVLAWAREHMKKEQQAKLAEERRAASKKGNGSVERTEEAAEGVRGGSKGKGRKGRKGRGHRRGASDSSEDEEEAPPGAAGARARAAAPDQ</sequence>
<feature type="compositionally biased region" description="Low complexity" evidence="1">
    <location>
        <begin position="899"/>
        <end position="914"/>
    </location>
</feature>
<gene>
    <name evidence="2" type="ORF">CHLRE_03g197150v5</name>
</gene>
<feature type="region of interest" description="Disordered" evidence="1">
    <location>
        <begin position="352"/>
        <end position="387"/>
    </location>
</feature>
<dbReference type="GO" id="GO:0030149">
    <property type="term" value="P:sphingolipid catabolic process"/>
    <property type="evidence" value="ECO:0000318"/>
    <property type="project" value="GO_Central"/>
</dbReference>
<feature type="compositionally biased region" description="Low complexity" evidence="1">
    <location>
        <begin position="545"/>
        <end position="554"/>
    </location>
</feature>
<dbReference type="OrthoDB" id="546447at2759"/>
<dbReference type="InParanoid" id="A0A2K3DYP9"/>
<evidence type="ECO:0000313" key="3">
    <source>
        <dbReference type="Proteomes" id="UP000006906"/>
    </source>
</evidence>
<dbReference type="GO" id="GO:0046513">
    <property type="term" value="P:ceramide biosynthetic process"/>
    <property type="evidence" value="ECO:0000318"/>
    <property type="project" value="GO_Central"/>
</dbReference>
<dbReference type="EMBL" id="CM008964">
    <property type="protein sequence ID" value="PNW85664.1"/>
    <property type="molecule type" value="Genomic_DNA"/>
</dbReference>
<protein>
    <submittedName>
        <fullName evidence="2">Uncharacterized protein</fullName>
    </submittedName>
</protein>
<dbReference type="KEGG" id="cre:CHLRE_03g197150v5"/>
<dbReference type="GO" id="GO:0071944">
    <property type="term" value="C:cell periphery"/>
    <property type="evidence" value="ECO:0000318"/>
    <property type="project" value="GO_Central"/>
</dbReference>
<reference evidence="2 3" key="1">
    <citation type="journal article" date="2007" name="Science">
        <title>The Chlamydomonas genome reveals the evolution of key animal and plant functions.</title>
        <authorList>
            <person name="Merchant S.S."/>
            <person name="Prochnik S.E."/>
            <person name="Vallon O."/>
            <person name="Harris E.H."/>
            <person name="Karpowicz S.J."/>
            <person name="Witman G.B."/>
            <person name="Terry A."/>
            <person name="Salamov A."/>
            <person name="Fritz-Laylin L.K."/>
            <person name="Marechal-Drouard L."/>
            <person name="Marshall W.F."/>
            <person name="Qu L.H."/>
            <person name="Nelson D.R."/>
            <person name="Sanderfoot A.A."/>
            <person name="Spalding M.H."/>
            <person name="Kapitonov V.V."/>
            <person name="Ren Q."/>
            <person name="Ferris P."/>
            <person name="Lindquist E."/>
            <person name="Shapiro H."/>
            <person name="Lucas S.M."/>
            <person name="Grimwood J."/>
            <person name="Schmutz J."/>
            <person name="Cardol P."/>
            <person name="Cerutti H."/>
            <person name="Chanfreau G."/>
            <person name="Chen C.L."/>
            <person name="Cognat V."/>
            <person name="Croft M.T."/>
            <person name="Dent R."/>
            <person name="Dutcher S."/>
            <person name="Fernandez E."/>
            <person name="Fukuzawa H."/>
            <person name="Gonzalez-Ballester D."/>
            <person name="Gonzalez-Halphen D."/>
            <person name="Hallmann A."/>
            <person name="Hanikenne M."/>
            <person name="Hippler M."/>
            <person name="Inwood W."/>
            <person name="Jabbari K."/>
            <person name="Kalanon M."/>
            <person name="Kuras R."/>
            <person name="Lefebvre P.A."/>
            <person name="Lemaire S.D."/>
            <person name="Lobanov A.V."/>
            <person name="Lohr M."/>
            <person name="Manuell A."/>
            <person name="Meier I."/>
            <person name="Mets L."/>
            <person name="Mittag M."/>
            <person name="Mittelmeier T."/>
            <person name="Moroney J.V."/>
            <person name="Moseley J."/>
            <person name="Napoli C."/>
            <person name="Nedelcu A.M."/>
            <person name="Niyogi K."/>
            <person name="Novoselov S.V."/>
            <person name="Paulsen I.T."/>
            <person name="Pazour G."/>
            <person name="Purton S."/>
            <person name="Ral J.P."/>
            <person name="Riano-Pachon D.M."/>
            <person name="Riekhof W."/>
            <person name="Rymarquis L."/>
            <person name="Schroda M."/>
            <person name="Stern D."/>
            <person name="Umen J."/>
            <person name="Willows R."/>
            <person name="Wilson N."/>
            <person name="Zimmer S.L."/>
            <person name="Allmer J."/>
            <person name="Balk J."/>
            <person name="Bisova K."/>
            <person name="Chen C.J."/>
            <person name="Elias M."/>
            <person name="Gendler K."/>
            <person name="Hauser C."/>
            <person name="Lamb M.R."/>
            <person name="Ledford H."/>
            <person name="Long J.C."/>
            <person name="Minagawa J."/>
            <person name="Page M.D."/>
            <person name="Pan J."/>
            <person name="Pootakham W."/>
            <person name="Roje S."/>
            <person name="Rose A."/>
            <person name="Stahlberg E."/>
            <person name="Terauchi A.M."/>
            <person name="Yang P."/>
            <person name="Ball S."/>
            <person name="Bowler C."/>
            <person name="Dieckmann C.L."/>
            <person name="Gladyshev V.N."/>
            <person name="Green P."/>
            <person name="Jorgensen R."/>
            <person name="Mayfield S."/>
            <person name="Mueller-Roeber B."/>
            <person name="Rajamani S."/>
            <person name="Sayre R.T."/>
            <person name="Brokstein P."/>
            <person name="Dubchak I."/>
            <person name="Goodstein D."/>
            <person name="Hornick L."/>
            <person name="Huang Y.W."/>
            <person name="Jhaveri J."/>
            <person name="Luo Y."/>
            <person name="Martinez D."/>
            <person name="Ngau W.C."/>
            <person name="Otillar B."/>
            <person name="Poliakov A."/>
            <person name="Porter A."/>
            <person name="Szajkowski L."/>
            <person name="Werner G."/>
            <person name="Zhou K."/>
            <person name="Grigoriev I.V."/>
            <person name="Rokhsar D.S."/>
            <person name="Grossman A.R."/>
        </authorList>
    </citation>
    <scope>NUCLEOTIDE SEQUENCE [LARGE SCALE GENOMIC DNA]</scope>
    <source>
        <strain evidence="3">CC-503</strain>
    </source>
</reference>
<feature type="compositionally biased region" description="Basic residues" evidence="1">
    <location>
        <begin position="871"/>
        <end position="886"/>
    </location>
</feature>
<dbReference type="RefSeq" id="XP_001693141.2">
    <property type="nucleotide sequence ID" value="XM_001693089.3"/>
</dbReference>
<keyword evidence="3" id="KW-1185">Reference proteome</keyword>
<dbReference type="PROSITE" id="PS51257">
    <property type="entry name" value="PROKAR_LIPOPROTEIN"/>
    <property type="match status" value="1"/>
</dbReference>
<evidence type="ECO:0000313" key="2">
    <source>
        <dbReference type="EMBL" id="PNW85664.1"/>
    </source>
</evidence>
<name>A0A2K3DYP9_CHLRE</name>
<dbReference type="Proteomes" id="UP000006906">
    <property type="component" value="Chromosome 3"/>
</dbReference>
<dbReference type="AlphaFoldDB" id="A0A2K3DYP9"/>
<accession>A0A2K3DYP9</accession>
<evidence type="ECO:0000256" key="1">
    <source>
        <dbReference type="SAM" id="MobiDB-lite"/>
    </source>
</evidence>
<organism evidence="2 3">
    <name type="scientific">Chlamydomonas reinhardtii</name>
    <name type="common">Chlamydomonas smithii</name>
    <dbReference type="NCBI Taxonomy" id="3055"/>
    <lineage>
        <taxon>Eukaryota</taxon>
        <taxon>Viridiplantae</taxon>
        <taxon>Chlorophyta</taxon>
        <taxon>core chlorophytes</taxon>
        <taxon>Chlorophyceae</taxon>
        <taxon>CS clade</taxon>
        <taxon>Chlamydomonadales</taxon>
        <taxon>Chlamydomonadaceae</taxon>
        <taxon>Chlamydomonas</taxon>
    </lineage>
</organism>
<proteinExistence type="predicted"/>
<dbReference type="GO" id="GO:0004620">
    <property type="term" value="F:phospholipase activity"/>
    <property type="evidence" value="ECO:0000318"/>
    <property type="project" value="GO_Central"/>
</dbReference>
<dbReference type="GeneID" id="5718775"/>
<feature type="region of interest" description="Disordered" evidence="1">
    <location>
        <begin position="535"/>
        <end position="554"/>
    </location>
</feature>
<feature type="region of interest" description="Disordered" evidence="1">
    <location>
        <begin position="840"/>
        <end position="914"/>
    </location>
</feature>
<dbReference type="GO" id="GO:0005783">
    <property type="term" value="C:endoplasmic reticulum"/>
    <property type="evidence" value="ECO:0000318"/>
    <property type="project" value="GO_Central"/>
</dbReference>
<dbReference type="PANTHER" id="PTHR12393">
    <property type="entry name" value="SPHINGOMYELIN PHOSPHODIESTERASE RELATED"/>
    <property type="match status" value="1"/>
</dbReference>
<dbReference type="Gramene" id="PNW85664">
    <property type="protein sequence ID" value="PNW85664"/>
    <property type="gene ID" value="CHLRE_03g197150v5"/>
</dbReference>
<dbReference type="ExpressionAtlas" id="A0A2K3DYP9">
    <property type="expression patterns" value="baseline and differential"/>
</dbReference>